<dbReference type="EMBL" id="LR589639">
    <property type="protein sequence ID" value="VTP08536.1"/>
    <property type="molecule type" value="Genomic_DNA"/>
</dbReference>
<dbReference type="GO" id="GO:0022857">
    <property type="term" value="F:transmembrane transporter activity"/>
    <property type="evidence" value="ECO:0007669"/>
    <property type="project" value="InterPro"/>
</dbReference>
<evidence type="ECO:0000256" key="6">
    <source>
        <dbReference type="ARBA" id="ARBA00023136"/>
    </source>
</evidence>
<dbReference type="InterPro" id="IPR011701">
    <property type="entry name" value="MFS"/>
</dbReference>
<accession>A0A653FHE8</accession>
<dbReference type="PROSITE" id="PS50850">
    <property type="entry name" value="MFS"/>
    <property type="match status" value="1"/>
</dbReference>
<evidence type="ECO:0000313" key="7">
    <source>
        <dbReference type="EMBL" id="VTP08536.1"/>
    </source>
</evidence>
<keyword evidence="5" id="KW-1133">Transmembrane helix</keyword>
<comment type="subcellular location">
    <subcellularLocation>
        <location evidence="1">Cell membrane</location>
        <topology evidence="1">Multi-pass membrane protein</topology>
    </subcellularLocation>
</comment>
<dbReference type="GO" id="GO:0005886">
    <property type="term" value="C:plasma membrane"/>
    <property type="evidence" value="ECO:0007669"/>
    <property type="project" value="UniProtKB-SubCell"/>
</dbReference>
<evidence type="ECO:0000256" key="1">
    <source>
        <dbReference type="ARBA" id="ARBA00004651"/>
    </source>
</evidence>
<dbReference type="InterPro" id="IPR036259">
    <property type="entry name" value="MFS_trans_sf"/>
</dbReference>
<dbReference type="KEGG" id="msn:LI99_17850"/>
<dbReference type="PANTHER" id="PTHR43045:SF1">
    <property type="entry name" value="SHIKIMATE TRANSPORTER"/>
    <property type="match status" value="1"/>
</dbReference>
<dbReference type="PANTHER" id="PTHR43045">
    <property type="entry name" value="SHIKIMATE TRANSPORTER"/>
    <property type="match status" value="1"/>
</dbReference>
<dbReference type="OMA" id="IMVTEHA"/>
<protein>
    <submittedName>
        <fullName evidence="7">Inner membrane metabolite transport protein YhjE</fullName>
    </submittedName>
</protein>
<keyword evidence="2" id="KW-0813">Transport</keyword>
<evidence type="ECO:0000256" key="5">
    <source>
        <dbReference type="ARBA" id="ARBA00022989"/>
    </source>
</evidence>
<dbReference type="KEGG" id="msh:LI98_17855"/>
<dbReference type="SUPFAM" id="SSF103473">
    <property type="entry name" value="MFS general substrate transporter"/>
    <property type="match status" value="1"/>
</dbReference>
<keyword evidence="3" id="KW-1003">Cell membrane</keyword>
<dbReference type="RefSeq" id="WP_011729182.1">
    <property type="nucleotide sequence ID" value="NZ_CP009495.1"/>
</dbReference>
<gene>
    <name evidence="7" type="primary">yhjE_4</name>
    <name evidence="7" type="ORF">BIN_B_02863</name>
</gene>
<evidence type="ECO:0000256" key="2">
    <source>
        <dbReference type="ARBA" id="ARBA00022448"/>
    </source>
</evidence>
<dbReference type="CDD" id="cd17369">
    <property type="entry name" value="MFS_ShiA_like"/>
    <property type="match status" value="1"/>
</dbReference>
<evidence type="ECO:0000256" key="4">
    <source>
        <dbReference type="ARBA" id="ARBA00022692"/>
    </source>
</evidence>
<organism evidence="7">
    <name type="scientific">Mycolicibacterium smegmatis</name>
    <name type="common">Mycobacterium smegmatis</name>
    <dbReference type="NCBI Taxonomy" id="1772"/>
    <lineage>
        <taxon>Bacteria</taxon>
        <taxon>Bacillati</taxon>
        <taxon>Actinomycetota</taxon>
        <taxon>Actinomycetes</taxon>
        <taxon>Mycobacteriales</taxon>
        <taxon>Mycobacteriaceae</taxon>
        <taxon>Mycolicibacterium</taxon>
    </lineage>
</organism>
<reference evidence="7" key="1">
    <citation type="submission" date="2019-05" db="EMBL/GenBank/DDBJ databases">
        <authorList>
            <person name="Naeem R."/>
            <person name="Antony C."/>
            <person name="Guan Q."/>
        </authorList>
    </citation>
    <scope>NUCLEOTIDE SEQUENCE</scope>
    <source>
        <strain evidence="7">1</strain>
    </source>
</reference>
<proteinExistence type="predicted"/>
<dbReference type="AlphaFoldDB" id="A0A653FHE8"/>
<keyword evidence="6" id="KW-0472">Membrane</keyword>
<keyword evidence="4" id="KW-0812">Transmembrane</keyword>
<dbReference type="Pfam" id="PF07690">
    <property type="entry name" value="MFS_1"/>
    <property type="match status" value="1"/>
</dbReference>
<name>A0A653FHE8_MYCSM</name>
<sequence length="440" mass="46074">MKPVDVVEPVSEPTTPKDMRKICAAGAVGTGIELYDFLIFGLAAGLVFPKLFFPGSDPLTGALLSFMALGAGFVSRPLGGAVFGHFGDRVSRKTMLVVSLVATGLCTMGIGALPTYASIGTLAPILLVTLRVLQGFFMGGEQAGAFIVVTEHAPTGRRAFFGASVTAGSPLGSILGIGVFNIVALATGAAFVEWGWRIPFLASAVLVAVGLYVRLSIGESPVFRRIAAQRAAVRAVPLWGALKGAPHLLIGGVLVNLGFNLFIFIINSFTSSYGTQQLGIERDDILLSGLWGSFGMLVFVFVAGGLADRFGLVRVMLCGAIFQVLWAYPYFWLLDTRGIPALYVAVVVAYIGLSFVFGPMAAFYVSLFRPEIRYSGVAVSYNLGAVLGGGLSPAIATALVQRYDASTGISAYIALGGVVSALGLLLTARQVKAARDPADI</sequence>
<dbReference type="InterPro" id="IPR020846">
    <property type="entry name" value="MFS_dom"/>
</dbReference>
<dbReference type="Gene3D" id="1.20.1250.20">
    <property type="entry name" value="MFS general substrate transporter like domains"/>
    <property type="match status" value="2"/>
</dbReference>
<evidence type="ECO:0000256" key="3">
    <source>
        <dbReference type="ARBA" id="ARBA00022475"/>
    </source>
</evidence>